<keyword evidence="3" id="KW-1185">Reference proteome</keyword>
<evidence type="ECO:0000313" key="3">
    <source>
        <dbReference type="Proteomes" id="UP001233172"/>
    </source>
</evidence>
<organism evidence="2 3">
    <name type="scientific">Biomphalaria pfeifferi</name>
    <name type="common">Bloodfluke planorb</name>
    <name type="synonym">Freshwater snail</name>
    <dbReference type="NCBI Taxonomy" id="112525"/>
    <lineage>
        <taxon>Eukaryota</taxon>
        <taxon>Metazoa</taxon>
        <taxon>Spiralia</taxon>
        <taxon>Lophotrochozoa</taxon>
        <taxon>Mollusca</taxon>
        <taxon>Gastropoda</taxon>
        <taxon>Heterobranchia</taxon>
        <taxon>Euthyneura</taxon>
        <taxon>Panpulmonata</taxon>
        <taxon>Hygrophila</taxon>
        <taxon>Lymnaeoidea</taxon>
        <taxon>Planorbidae</taxon>
        <taxon>Biomphalaria</taxon>
    </lineage>
</organism>
<sequence length="291" mass="33202">MCFNIIKHYSCLFICIEILLDSLNNIEMGGTKMRKKNHTKKNVHNSKKKVTSSNTNNQTTEVAVYDELFAKQQVARHFGTCVVCHKHDYFLKSCSRCKDAKCCFKCLGDHGIKVDQRLVCIRNVLFANARKCIPLALKENYFNEGFAEISSHLYSVPKREVFDLMGRSRSVLLVQVLAFNIIPWQQSNQPPTKIVQLIVQDNDGLKAAIHIFPNPFFVLFHGLDAWLLDMGAQLPIRTFILLTGICWNYRVNGASIDVVNHVQQMQVIGETAKIYESVTSKDNEVINQVFE</sequence>
<comment type="caution">
    <text evidence="2">The sequence shown here is derived from an EMBL/GenBank/DDBJ whole genome shotgun (WGS) entry which is preliminary data.</text>
</comment>
<feature type="compositionally biased region" description="Basic residues" evidence="1">
    <location>
        <begin position="34"/>
        <end position="50"/>
    </location>
</feature>
<name>A0AAD8FJF9_BIOPF</name>
<accession>A0AAD8FJF9</accession>
<reference evidence="2" key="2">
    <citation type="submission" date="2023-04" db="EMBL/GenBank/DDBJ databases">
        <authorList>
            <person name="Bu L."/>
            <person name="Lu L."/>
            <person name="Laidemitt M.R."/>
            <person name="Zhang S.M."/>
            <person name="Mutuku M."/>
            <person name="Mkoji G."/>
            <person name="Steinauer M."/>
            <person name="Loker E.S."/>
        </authorList>
    </citation>
    <scope>NUCLEOTIDE SEQUENCE</scope>
    <source>
        <strain evidence="2">KasaAsao</strain>
        <tissue evidence="2">Whole Snail</tissue>
    </source>
</reference>
<reference evidence="2" key="1">
    <citation type="journal article" date="2023" name="PLoS Negl. Trop. Dis.">
        <title>A genome sequence for Biomphalaria pfeifferi, the major vector snail for the human-infecting parasite Schistosoma mansoni.</title>
        <authorList>
            <person name="Bu L."/>
            <person name="Lu L."/>
            <person name="Laidemitt M.R."/>
            <person name="Zhang S.M."/>
            <person name="Mutuku M."/>
            <person name="Mkoji G."/>
            <person name="Steinauer M."/>
            <person name="Loker E.S."/>
        </authorList>
    </citation>
    <scope>NUCLEOTIDE SEQUENCE</scope>
    <source>
        <strain evidence="2">KasaAsao</strain>
    </source>
</reference>
<protein>
    <submittedName>
        <fullName evidence="2">Uncharacterized protein</fullName>
    </submittedName>
</protein>
<gene>
    <name evidence="2" type="ORF">Bpfe_004007</name>
</gene>
<feature type="non-terminal residue" evidence="2">
    <location>
        <position position="291"/>
    </location>
</feature>
<proteinExistence type="predicted"/>
<dbReference type="EMBL" id="JASAOG010000010">
    <property type="protein sequence ID" value="KAK0066575.1"/>
    <property type="molecule type" value="Genomic_DNA"/>
</dbReference>
<dbReference type="Proteomes" id="UP001233172">
    <property type="component" value="Unassembled WGS sequence"/>
</dbReference>
<dbReference type="AlphaFoldDB" id="A0AAD8FJF9"/>
<evidence type="ECO:0000313" key="2">
    <source>
        <dbReference type="EMBL" id="KAK0066575.1"/>
    </source>
</evidence>
<feature type="region of interest" description="Disordered" evidence="1">
    <location>
        <begin position="34"/>
        <end position="54"/>
    </location>
</feature>
<evidence type="ECO:0000256" key="1">
    <source>
        <dbReference type="SAM" id="MobiDB-lite"/>
    </source>
</evidence>